<dbReference type="RefSeq" id="WP_047822174.1">
    <property type="nucleotide sequence ID" value="NZ_CP011770.1"/>
</dbReference>
<dbReference type="Pfam" id="PF11188">
    <property type="entry name" value="DUF2975"/>
    <property type="match status" value="1"/>
</dbReference>
<dbReference type="KEGG" id="cna:AB433_15185"/>
<proteinExistence type="predicted"/>
<dbReference type="AlphaFoldDB" id="A0A0G3XK92"/>
<protein>
    <submittedName>
        <fullName evidence="1">Uncharacterized protein</fullName>
    </submittedName>
</protein>
<dbReference type="InterPro" id="IPR021354">
    <property type="entry name" value="DUF2975"/>
</dbReference>
<organism evidence="1 2">
    <name type="scientific">Croceicoccus naphthovorans</name>
    <dbReference type="NCBI Taxonomy" id="1348774"/>
    <lineage>
        <taxon>Bacteria</taxon>
        <taxon>Pseudomonadati</taxon>
        <taxon>Pseudomonadota</taxon>
        <taxon>Alphaproteobacteria</taxon>
        <taxon>Sphingomonadales</taxon>
        <taxon>Erythrobacteraceae</taxon>
        <taxon>Croceicoccus</taxon>
    </lineage>
</organism>
<gene>
    <name evidence="1" type="ORF">AB433_15185</name>
</gene>
<sequence>MPKVARDPLLAVARVVLVFLQLISGFAAISLAIALPAVLIFRSSVLAEFAEEGVSTDAFWPMTAMIVLGLATAVLVFVLVRLTRRIVDTVALGDPFVPDNAQRLSLMAWCMLAIQIVTIPLATFARQLESITEGTPDTELSISLSGLLFVLVLFILARVFRKGTEMRSELEGTV</sequence>
<keyword evidence="2" id="KW-1185">Reference proteome</keyword>
<dbReference type="Proteomes" id="UP000035287">
    <property type="component" value="Chromosome"/>
</dbReference>
<name>A0A0G3XK92_9SPHN</name>
<dbReference type="EMBL" id="CP011770">
    <property type="protein sequence ID" value="AKM11009.1"/>
    <property type="molecule type" value="Genomic_DNA"/>
</dbReference>
<dbReference type="OrthoDB" id="7349915at2"/>
<evidence type="ECO:0000313" key="1">
    <source>
        <dbReference type="EMBL" id="AKM11009.1"/>
    </source>
</evidence>
<dbReference type="PATRIC" id="fig|1348774.3.peg.3197"/>
<dbReference type="STRING" id="1348774.AB433_15185"/>
<evidence type="ECO:0000313" key="2">
    <source>
        <dbReference type="Proteomes" id="UP000035287"/>
    </source>
</evidence>
<accession>A0A0G3XK92</accession>
<reference evidence="1 2" key="1">
    <citation type="submission" date="2015-06" db="EMBL/GenBank/DDBJ databases">
        <authorList>
            <person name="Zeng Y."/>
            <person name="Huang Y."/>
        </authorList>
    </citation>
    <scope>NUCLEOTIDE SEQUENCE [LARGE SCALE GENOMIC DNA]</scope>
    <source>
        <strain evidence="1 2">PQ-2</strain>
    </source>
</reference>